<dbReference type="AlphaFoldDB" id="A0A2P5B2U2"/>
<gene>
    <name evidence="1" type="ORF">PanWU01x14_276690</name>
</gene>
<feature type="non-terminal residue" evidence="1">
    <location>
        <position position="1"/>
    </location>
</feature>
<reference evidence="2" key="1">
    <citation type="submission" date="2016-06" db="EMBL/GenBank/DDBJ databases">
        <title>Parallel loss of symbiosis genes in relatives of nitrogen-fixing non-legume Parasponia.</title>
        <authorList>
            <person name="Van Velzen R."/>
            <person name="Holmer R."/>
            <person name="Bu F."/>
            <person name="Rutten L."/>
            <person name="Van Zeijl A."/>
            <person name="Liu W."/>
            <person name="Santuari L."/>
            <person name="Cao Q."/>
            <person name="Sharma T."/>
            <person name="Shen D."/>
            <person name="Roswanjaya Y."/>
            <person name="Wardhani T."/>
            <person name="Kalhor M.S."/>
            <person name="Jansen J."/>
            <person name="Van den Hoogen J."/>
            <person name="Gungor B."/>
            <person name="Hartog M."/>
            <person name="Hontelez J."/>
            <person name="Verver J."/>
            <person name="Yang W.-C."/>
            <person name="Schijlen E."/>
            <person name="Repin R."/>
            <person name="Schilthuizen M."/>
            <person name="Schranz E."/>
            <person name="Heidstra R."/>
            <person name="Miyata K."/>
            <person name="Fedorova E."/>
            <person name="Kohlen W."/>
            <person name="Bisseling T."/>
            <person name="Smit S."/>
            <person name="Geurts R."/>
        </authorList>
    </citation>
    <scope>NUCLEOTIDE SEQUENCE [LARGE SCALE GENOMIC DNA]</scope>
    <source>
        <strain evidence="2">cv. WU1-14</strain>
    </source>
</reference>
<dbReference type="EMBL" id="JXTB01000377">
    <property type="protein sequence ID" value="PON43117.1"/>
    <property type="molecule type" value="Genomic_DNA"/>
</dbReference>
<name>A0A2P5B2U2_PARAD</name>
<evidence type="ECO:0000313" key="2">
    <source>
        <dbReference type="Proteomes" id="UP000237105"/>
    </source>
</evidence>
<sequence length="58" mass="5989">RLRGGTDQVWASGGVVRPSEMVRCIAGLGTGMSAWCSARLGEVVSAKGLGLRCAQVKV</sequence>
<accession>A0A2P5B2U2</accession>
<comment type="caution">
    <text evidence="1">The sequence shown here is derived from an EMBL/GenBank/DDBJ whole genome shotgun (WGS) entry which is preliminary data.</text>
</comment>
<organism evidence="1 2">
    <name type="scientific">Parasponia andersonii</name>
    <name type="common">Sponia andersonii</name>
    <dbReference type="NCBI Taxonomy" id="3476"/>
    <lineage>
        <taxon>Eukaryota</taxon>
        <taxon>Viridiplantae</taxon>
        <taxon>Streptophyta</taxon>
        <taxon>Embryophyta</taxon>
        <taxon>Tracheophyta</taxon>
        <taxon>Spermatophyta</taxon>
        <taxon>Magnoliopsida</taxon>
        <taxon>eudicotyledons</taxon>
        <taxon>Gunneridae</taxon>
        <taxon>Pentapetalae</taxon>
        <taxon>rosids</taxon>
        <taxon>fabids</taxon>
        <taxon>Rosales</taxon>
        <taxon>Cannabaceae</taxon>
        <taxon>Parasponia</taxon>
    </lineage>
</organism>
<keyword evidence="2" id="KW-1185">Reference proteome</keyword>
<proteinExistence type="predicted"/>
<dbReference type="Proteomes" id="UP000237105">
    <property type="component" value="Unassembled WGS sequence"/>
</dbReference>
<protein>
    <submittedName>
        <fullName evidence="1">Uncharacterized protein</fullName>
    </submittedName>
</protein>
<evidence type="ECO:0000313" key="1">
    <source>
        <dbReference type="EMBL" id="PON43117.1"/>
    </source>
</evidence>